<evidence type="ECO:0000256" key="6">
    <source>
        <dbReference type="ARBA" id="ARBA00022958"/>
    </source>
</evidence>
<evidence type="ECO:0000256" key="3">
    <source>
        <dbReference type="ARBA" id="ARBA00022475"/>
    </source>
</evidence>
<accession>A0A073KAV7</accession>
<evidence type="ECO:0000313" key="11">
    <source>
        <dbReference type="EMBL" id="KEK23582.1"/>
    </source>
</evidence>
<keyword evidence="2" id="KW-0813">Transport</keyword>
<dbReference type="eggNOG" id="COG0168">
    <property type="taxonomic scope" value="Bacteria"/>
</dbReference>
<evidence type="ECO:0000256" key="4">
    <source>
        <dbReference type="ARBA" id="ARBA00022538"/>
    </source>
</evidence>
<dbReference type="EMBL" id="JOTM01000014">
    <property type="protein sequence ID" value="KEK23582.1"/>
    <property type="molecule type" value="Genomic_DNA"/>
</dbReference>
<keyword evidence="9 10" id="KW-0472">Membrane</keyword>
<name>A0A073KAV7_9BACI</name>
<comment type="subcellular location">
    <subcellularLocation>
        <location evidence="1">Cell membrane</location>
        <topology evidence="1">Multi-pass membrane protein</topology>
    </subcellularLocation>
</comment>
<dbReference type="AlphaFoldDB" id="A0A073KAV7"/>
<dbReference type="InterPro" id="IPR004772">
    <property type="entry name" value="TrkH"/>
</dbReference>
<dbReference type="PANTHER" id="PTHR32024">
    <property type="entry name" value="TRK SYSTEM POTASSIUM UPTAKE PROTEIN TRKG-RELATED"/>
    <property type="match status" value="1"/>
</dbReference>
<dbReference type="OrthoDB" id="9810952at2"/>
<evidence type="ECO:0000256" key="10">
    <source>
        <dbReference type="SAM" id="Phobius"/>
    </source>
</evidence>
<keyword evidence="7 10" id="KW-1133">Transmembrane helix</keyword>
<evidence type="ECO:0000256" key="5">
    <source>
        <dbReference type="ARBA" id="ARBA00022692"/>
    </source>
</evidence>
<evidence type="ECO:0000256" key="2">
    <source>
        <dbReference type="ARBA" id="ARBA00022448"/>
    </source>
</evidence>
<keyword evidence="12" id="KW-1185">Reference proteome</keyword>
<evidence type="ECO:0000313" key="12">
    <source>
        <dbReference type="Proteomes" id="UP000027778"/>
    </source>
</evidence>
<gene>
    <name evidence="11" type="ORF">BAGA_07595</name>
</gene>
<reference evidence="11 12" key="1">
    <citation type="submission" date="2014-06" db="EMBL/GenBank/DDBJ databases">
        <title>Draft genome sequence of Bacillus gaemokensis JCM 15801 (MCCC 1A00707).</title>
        <authorList>
            <person name="Lai Q."/>
            <person name="Liu Y."/>
            <person name="Shao Z."/>
        </authorList>
    </citation>
    <scope>NUCLEOTIDE SEQUENCE [LARGE SCALE GENOMIC DNA]</scope>
    <source>
        <strain evidence="11 12">JCM 15801</strain>
    </source>
</reference>
<dbReference type="InterPro" id="IPR003445">
    <property type="entry name" value="Cat_transpt"/>
</dbReference>
<feature type="transmembrane region" description="Helical" evidence="10">
    <location>
        <begin position="12"/>
        <end position="33"/>
    </location>
</feature>
<dbReference type="GO" id="GO:0015379">
    <property type="term" value="F:potassium:chloride symporter activity"/>
    <property type="evidence" value="ECO:0007669"/>
    <property type="project" value="InterPro"/>
</dbReference>
<dbReference type="NCBIfam" id="TIGR00933">
    <property type="entry name" value="2a38"/>
    <property type="match status" value="1"/>
</dbReference>
<dbReference type="RefSeq" id="WP_033675369.1">
    <property type="nucleotide sequence ID" value="NZ_JOTM01000014.1"/>
</dbReference>
<dbReference type="Proteomes" id="UP000027778">
    <property type="component" value="Unassembled WGS sequence"/>
</dbReference>
<feature type="transmembrane region" description="Helical" evidence="10">
    <location>
        <begin position="117"/>
        <end position="144"/>
    </location>
</feature>
<organism evidence="11 12">
    <name type="scientific">Bacillus gaemokensis</name>
    <dbReference type="NCBI Taxonomy" id="574375"/>
    <lineage>
        <taxon>Bacteria</taxon>
        <taxon>Bacillati</taxon>
        <taxon>Bacillota</taxon>
        <taxon>Bacilli</taxon>
        <taxon>Bacillales</taxon>
        <taxon>Bacillaceae</taxon>
        <taxon>Bacillus</taxon>
        <taxon>Bacillus cereus group</taxon>
    </lineage>
</organism>
<feature type="transmembrane region" description="Helical" evidence="10">
    <location>
        <begin position="39"/>
        <end position="60"/>
    </location>
</feature>
<keyword evidence="8" id="KW-0406">Ion transport</keyword>
<sequence length="439" mass="48062">MKRINIGMSPPRVLTLSFIALSIIGTLLLKLPIATTTSISWLDALFTTVSAFTVTGLGVVDTGKVFTLFGQLVILTLIQVGGLGIMSFAIFIAIMLGRKIGLQNRILLQQALNQTNIGGIIHLAKSLFLFSFTIECIAAFLLAFEWIPKYGFSKGIYYSFFHSISAFNNAGFSIWNDNLMSQSHSILVNVVISSLIILGGIGFTVIIDIKRKRSFKSLTLHSKIMLSSTLIINIVATILIFIFEFHNPFSMKGFTPFEEGVAAYFQAISTRTAGFNTVDIAQLTKPSLILMMLLMFIGAGSASTGGGIKLTTFLIMLLGVLKFLQEQDDMVIFKKSIKDTLIVKSLAITVISILFIFLAILILSITEQVPLLNSAFEVFSAFGTVGLSMGLTPNLTVIGKLTIIFMMFFGKMGPLTLAFSFARKKQKKVKYPNEDILTG</sequence>
<feature type="transmembrane region" description="Helical" evidence="10">
    <location>
        <begin position="156"/>
        <end position="175"/>
    </location>
</feature>
<proteinExistence type="predicted"/>
<keyword evidence="6" id="KW-0630">Potassium</keyword>
<feature type="transmembrane region" description="Helical" evidence="10">
    <location>
        <begin position="341"/>
        <end position="365"/>
    </location>
</feature>
<keyword evidence="3" id="KW-1003">Cell membrane</keyword>
<dbReference type="STRING" id="574375.AZF08_16425"/>
<evidence type="ECO:0000256" key="8">
    <source>
        <dbReference type="ARBA" id="ARBA00023065"/>
    </source>
</evidence>
<feature type="transmembrane region" description="Helical" evidence="10">
    <location>
        <begin position="72"/>
        <end position="97"/>
    </location>
</feature>
<feature type="transmembrane region" description="Helical" evidence="10">
    <location>
        <begin position="397"/>
        <end position="422"/>
    </location>
</feature>
<feature type="transmembrane region" description="Helical" evidence="10">
    <location>
        <begin position="230"/>
        <end position="249"/>
    </location>
</feature>
<dbReference type="Pfam" id="PF02386">
    <property type="entry name" value="TrkH"/>
    <property type="match status" value="1"/>
</dbReference>
<feature type="transmembrane region" description="Helical" evidence="10">
    <location>
        <begin position="288"/>
        <end position="321"/>
    </location>
</feature>
<protein>
    <submittedName>
        <fullName evidence="11">Potassium transporter TrkH</fullName>
    </submittedName>
</protein>
<dbReference type="PANTHER" id="PTHR32024:SF1">
    <property type="entry name" value="KTR SYSTEM POTASSIUM UPTAKE PROTEIN B"/>
    <property type="match status" value="1"/>
</dbReference>
<keyword evidence="5 10" id="KW-0812">Transmembrane</keyword>
<comment type="caution">
    <text evidence="11">The sequence shown here is derived from an EMBL/GenBank/DDBJ whole genome shotgun (WGS) entry which is preliminary data.</text>
</comment>
<feature type="transmembrane region" description="Helical" evidence="10">
    <location>
        <begin position="187"/>
        <end position="209"/>
    </location>
</feature>
<evidence type="ECO:0000256" key="1">
    <source>
        <dbReference type="ARBA" id="ARBA00004651"/>
    </source>
</evidence>
<keyword evidence="4" id="KW-0633">Potassium transport</keyword>
<evidence type="ECO:0000256" key="9">
    <source>
        <dbReference type="ARBA" id="ARBA00023136"/>
    </source>
</evidence>
<evidence type="ECO:0000256" key="7">
    <source>
        <dbReference type="ARBA" id="ARBA00022989"/>
    </source>
</evidence>
<dbReference type="GO" id="GO:0005886">
    <property type="term" value="C:plasma membrane"/>
    <property type="evidence" value="ECO:0007669"/>
    <property type="project" value="UniProtKB-SubCell"/>
</dbReference>